<name>A0A227J303_VIBPH</name>
<comment type="caution">
    <text evidence="1">The sequence shown here is derived from an EMBL/GenBank/DDBJ whole genome shotgun (WGS) entry which is preliminary data.</text>
</comment>
<proteinExistence type="predicted"/>
<gene>
    <name evidence="1" type="ORF">CA163_28365</name>
</gene>
<sequence>VKVKNEGTVPATDVVVKDAISNLEVVRLDGTSVKAFDSWRIEVNKANAETEITNMPGVNSDIDSTLTIAANDEVEFVITGLVNQYATGEIENTASATFRGETQDST</sequence>
<evidence type="ECO:0000313" key="2">
    <source>
        <dbReference type="Proteomes" id="UP000214596"/>
    </source>
</evidence>
<accession>A0A227J303</accession>
<dbReference type="EMBL" id="NIXT01003208">
    <property type="protein sequence ID" value="OXE29491.1"/>
    <property type="molecule type" value="Genomic_DNA"/>
</dbReference>
<evidence type="ECO:0000313" key="1">
    <source>
        <dbReference type="EMBL" id="OXE29491.1"/>
    </source>
</evidence>
<feature type="non-terminal residue" evidence="1">
    <location>
        <position position="106"/>
    </location>
</feature>
<dbReference type="Proteomes" id="UP000214596">
    <property type="component" value="Unassembled WGS sequence"/>
</dbReference>
<reference evidence="1 2" key="1">
    <citation type="journal article" date="2017" name="Appl. Environ. Microbiol.">
        <title>Parallel evolution of two clades of a major Atlantic endemic Vibrio parahaemolyticus pathogen lineage by independent acquisition of related pathogenicity islands.</title>
        <authorList>
            <person name="Xu F."/>
            <person name="Gonzalez-Escalona N."/>
            <person name="Drees K.P."/>
            <person name="Sebra R.P."/>
            <person name="Cooper V.S."/>
            <person name="Jones S.H."/>
            <person name="Whistler C.A."/>
        </authorList>
    </citation>
    <scope>NUCLEOTIDE SEQUENCE [LARGE SCALE GENOMIC DNA]</scope>
    <source>
        <strain evidence="1 2">MAVP-3</strain>
    </source>
</reference>
<feature type="non-terminal residue" evidence="1">
    <location>
        <position position="1"/>
    </location>
</feature>
<organism evidence="1 2">
    <name type="scientific">Vibrio parahaemolyticus</name>
    <dbReference type="NCBI Taxonomy" id="670"/>
    <lineage>
        <taxon>Bacteria</taxon>
        <taxon>Pseudomonadati</taxon>
        <taxon>Pseudomonadota</taxon>
        <taxon>Gammaproteobacteria</taxon>
        <taxon>Vibrionales</taxon>
        <taxon>Vibrionaceae</taxon>
        <taxon>Vibrio</taxon>
    </lineage>
</organism>
<dbReference type="AlphaFoldDB" id="A0A227J303"/>
<protein>
    <submittedName>
        <fullName evidence="1">Uncharacterized protein</fullName>
    </submittedName>
</protein>